<comment type="subcellular location">
    <subcellularLocation>
        <location evidence="1">Membrane</location>
        <topology evidence="1">Multi-pass membrane protein</topology>
    </subcellularLocation>
</comment>
<dbReference type="GO" id="GO:0004930">
    <property type="term" value="F:G protein-coupled receptor activity"/>
    <property type="evidence" value="ECO:0007669"/>
    <property type="project" value="UniProtKB-KW"/>
</dbReference>
<evidence type="ECO:0000259" key="9">
    <source>
        <dbReference type="PROSITE" id="PS50262"/>
    </source>
</evidence>
<keyword evidence="6 10" id="KW-0675">Receptor</keyword>
<dbReference type="Proteomes" id="UP000230750">
    <property type="component" value="Unassembled WGS sequence"/>
</dbReference>
<dbReference type="OrthoDB" id="2101615at2759"/>
<keyword evidence="4" id="KW-0297">G-protein coupled receptor</keyword>
<dbReference type="GO" id="GO:0005886">
    <property type="term" value="C:plasma membrane"/>
    <property type="evidence" value="ECO:0007669"/>
    <property type="project" value="TreeGrafter"/>
</dbReference>
<organism evidence="10 11">
    <name type="scientific">Stichopus japonicus</name>
    <name type="common">Sea cucumber</name>
    <dbReference type="NCBI Taxonomy" id="307972"/>
    <lineage>
        <taxon>Eukaryota</taxon>
        <taxon>Metazoa</taxon>
        <taxon>Echinodermata</taxon>
        <taxon>Eleutherozoa</taxon>
        <taxon>Echinozoa</taxon>
        <taxon>Holothuroidea</taxon>
        <taxon>Aspidochirotacea</taxon>
        <taxon>Aspidochirotida</taxon>
        <taxon>Stichopodidae</taxon>
        <taxon>Apostichopus</taxon>
    </lineage>
</organism>
<keyword evidence="11" id="KW-1185">Reference proteome</keyword>
<accession>A0A2G8LEU3</accession>
<dbReference type="PROSITE" id="PS50262">
    <property type="entry name" value="G_PROTEIN_RECEP_F1_2"/>
    <property type="match status" value="1"/>
</dbReference>
<keyword evidence="5 8" id="KW-0472">Membrane</keyword>
<name>A0A2G8LEU3_STIJA</name>
<evidence type="ECO:0000256" key="5">
    <source>
        <dbReference type="ARBA" id="ARBA00023136"/>
    </source>
</evidence>
<evidence type="ECO:0000313" key="11">
    <source>
        <dbReference type="Proteomes" id="UP000230750"/>
    </source>
</evidence>
<keyword evidence="7" id="KW-0807">Transducer</keyword>
<dbReference type="SUPFAM" id="SSF81321">
    <property type="entry name" value="Family A G protein-coupled receptor-like"/>
    <property type="match status" value="1"/>
</dbReference>
<dbReference type="InterPro" id="IPR017452">
    <property type="entry name" value="GPCR_Rhodpsn_7TM"/>
</dbReference>
<dbReference type="PANTHER" id="PTHR45695">
    <property type="entry name" value="LEUCOKININ RECEPTOR-RELATED"/>
    <property type="match status" value="1"/>
</dbReference>
<evidence type="ECO:0000256" key="6">
    <source>
        <dbReference type="ARBA" id="ARBA00023170"/>
    </source>
</evidence>
<sequence length="148" mass="16623">MTTDNPYLVNTSVGYLAITDNETAQETPPRKWNYEGPFNDLTQINAVYYTFLVISIVVIVVGLTGNLMVITVILKHRSMRTTTNYYIFSLATSDLFITSVAMPFKIISLMADSDKVALNNILCSIAEFVMPFFVFTSVWTLVAISLDR</sequence>
<dbReference type="PRINTS" id="PR00237">
    <property type="entry name" value="GPCRRHODOPSN"/>
</dbReference>
<evidence type="ECO:0000256" key="8">
    <source>
        <dbReference type="SAM" id="Phobius"/>
    </source>
</evidence>
<dbReference type="AlphaFoldDB" id="A0A2G8LEU3"/>
<gene>
    <name evidence="10" type="ORF">BSL78_04317</name>
</gene>
<evidence type="ECO:0000256" key="4">
    <source>
        <dbReference type="ARBA" id="ARBA00023040"/>
    </source>
</evidence>
<evidence type="ECO:0000313" key="10">
    <source>
        <dbReference type="EMBL" id="PIK58745.1"/>
    </source>
</evidence>
<dbReference type="STRING" id="307972.A0A2G8LEU3"/>
<feature type="domain" description="G-protein coupled receptors family 1 profile" evidence="9">
    <location>
        <begin position="65"/>
        <end position="148"/>
    </location>
</feature>
<keyword evidence="3 8" id="KW-1133">Transmembrane helix</keyword>
<dbReference type="Pfam" id="PF00001">
    <property type="entry name" value="7tm_1"/>
    <property type="match status" value="1"/>
</dbReference>
<dbReference type="Gene3D" id="1.20.1070.10">
    <property type="entry name" value="Rhodopsin 7-helix transmembrane proteins"/>
    <property type="match status" value="1"/>
</dbReference>
<dbReference type="InterPro" id="IPR000276">
    <property type="entry name" value="GPCR_Rhodpsn"/>
</dbReference>
<evidence type="ECO:0000256" key="3">
    <source>
        <dbReference type="ARBA" id="ARBA00022989"/>
    </source>
</evidence>
<evidence type="ECO:0000256" key="1">
    <source>
        <dbReference type="ARBA" id="ARBA00004141"/>
    </source>
</evidence>
<protein>
    <submittedName>
        <fullName evidence="10">Putative substance-P receptor</fullName>
    </submittedName>
</protein>
<feature type="transmembrane region" description="Helical" evidence="8">
    <location>
        <begin position="46"/>
        <end position="74"/>
    </location>
</feature>
<feature type="transmembrane region" description="Helical" evidence="8">
    <location>
        <begin position="128"/>
        <end position="146"/>
    </location>
</feature>
<dbReference type="EMBL" id="MRZV01000103">
    <property type="protein sequence ID" value="PIK58745.1"/>
    <property type="molecule type" value="Genomic_DNA"/>
</dbReference>
<reference evidence="10 11" key="1">
    <citation type="journal article" date="2017" name="PLoS Biol.">
        <title>The sea cucumber genome provides insights into morphological evolution and visceral regeneration.</title>
        <authorList>
            <person name="Zhang X."/>
            <person name="Sun L."/>
            <person name="Yuan J."/>
            <person name="Sun Y."/>
            <person name="Gao Y."/>
            <person name="Zhang L."/>
            <person name="Li S."/>
            <person name="Dai H."/>
            <person name="Hamel J.F."/>
            <person name="Liu C."/>
            <person name="Yu Y."/>
            <person name="Liu S."/>
            <person name="Lin W."/>
            <person name="Guo K."/>
            <person name="Jin S."/>
            <person name="Xu P."/>
            <person name="Storey K.B."/>
            <person name="Huan P."/>
            <person name="Zhang T."/>
            <person name="Zhou Y."/>
            <person name="Zhang J."/>
            <person name="Lin C."/>
            <person name="Li X."/>
            <person name="Xing L."/>
            <person name="Huo D."/>
            <person name="Sun M."/>
            <person name="Wang L."/>
            <person name="Mercier A."/>
            <person name="Li F."/>
            <person name="Yang H."/>
            <person name="Xiang J."/>
        </authorList>
    </citation>
    <scope>NUCLEOTIDE SEQUENCE [LARGE SCALE GENOMIC DNA]</scope>
    <source>
        <strain evidence="10">Shaxun</strain>
        <tissue evidence="10">Muscle</tissue>
    </source>
</reference>
<evidence type="ECO:0000256" key="7">
    <source>
        <dbReference type="ARBA" id="ARBA00023224"/>
    </source>
</evidence>
<evidence type="ECO:0000256" key="2">
    <source>
        <dbReference type="ARBA" id="ARBA00022692"/>
    </source>
</evidence>
<feature type="transmembrane region" description="Helical" evidence="8">
    <location>
        <begin position="86"/>
        <end position="108"/>
    </location>
</feature>
<comment type="caution">
    <text evidence="10">The sequence shown here is derived from an EMBL/GenBank/DDBJ whole genome shotgun (WGS) entry which is preliminary data.</text>
</comment>
<dbReference type="PANTHER" id="PTHR45695:SF15">
    <property type="entry name" value="OPSIN RH2"/>
    <property type="match status" value="1"/>
</dbReference>
<proteinExistence type="predicted"/>
<keyword evidence="2 8" id="KW-0812">Transmembrane</keyword>